<dbReference type="Pfam" id="PF21467">
    <property type="entry name" value="BetaGal_gal-bd"/>
    <property type="match status" value="1"/>
</dbReference>
<dbReference type="PROSITE" id="PS01182">
    <property type="entry name" value="GLYCOSYL_HYDROL_F35"/>
    <property type="match status" value="1"/>
</dbReference>
<keyword evidence="10" id="KW-1185">Reference proteome</keyword>
<evidence type="ECO:0000259" key="6">
    <source>
        <dbReference type="Pfam" id="PF01301"/>
    </source>
</evidence>
<dbReference type="InterPro" id="IPR008979">
    <property type="entry name" value="Galactose-bd-like_sf"/>
</dbReference>
<dbReference type="RefSeq" id="WP_125600421.1">
    <property type="nucleotide sequence ID" value="NZ_JBHSSM010000008.1"/>
</dbReference>
<reference evidence="10" key="1">
    <citation type="journal article" date="2019" name="Int. J. Syst. Evol. Microbiol.">
        <title>The Global Catalogue of Microorganisms (GCM) 10K type strain sequencing project: providing services to taxonomists for standard genome sequencing and annotation.</title>
        <authorList>
            <consortium name="The Broad Institute Genomics Platform"/>
            <consortium name="The Broad Institute Genome Sequencing Center for Infectious Disease"/>
            <person name="Wu L."/>
            <person name="Ma J."/>
        </authorList>
    </citation>
    <scope>NUCLEOTIDE SEQUENCE [LARGE SCALE GENOMIC DNA]</scope>
    <source>
        <strain evidence="10">CCM 8897</strain>
    </source>
</reference>
<dbReference type="EMBL" id="JBHSSM010000008">
    <property type="protein sequence ID" value="MFC6314490.1"/>
    <property type="molecule type" value="Genomic_DNA"/>
</dbReference>
<dbReference type="InterPro" id="IPR001944">
    <property type="entry name" value="Glycoside_Hdrlase_35"/>
</dbReference>
<comment type="catalytic activity">
    <reaction evidence="4">
        <text>Hydrolysis of terminal non-reducing beta-D-galactose residues in beta-D-galactosides.</text>
        <dbReference type="EC" id="3.2.1.23"/>
    </reaction>
</comment>
<evidence type="ECO:0000256" key="3">
    <source>
        <dbReference type="ARBA" id="ARBA00023295"/>
    </source>
</evidence>
<dbReference type="InterPro" id="IPR017853">
    <property type="entry name" value="GH"/>
</dbReference>
<dbReference type="SUPFAM" id="SSF51445">
    <property type="entry name" value="(Trans)glycosidases"/>
    <property type="match status" value="1"/>
</dbReference>
<dbReference type="InterPro" id="IPR019801">
    <property type="entry name" value="Glyco_hydro_35_CS"/>
</dbReference>
<evidence type="ECO:0000256" key="2">
    <source>
        <dbReference type="ARBA" id="ARBA00022801"/>
    </source>
</evidence>
<evidence type="ECO:0000256" key="4">
    <source>
        <dbReference type="RuleBase" id="RU000675"/>
    </source>
</evidence>
<dbReference type="PANTHER" id="PTHR23421">
    <property type="entry name" value="BETA-GALACTOSIDASE RELATED"/>
    <property type="match status" value="1"/>
</dbReference>
<dbReference type="PIRSF" id="PIRSF006336">
    <property type="entry name" value="B-gal"/>
    <property type="match status" value="1"/>
</dbReference>
<dbReference type="InterPro" id="IPR026283">
    <property type="entry name" value="B-gal_1-like"/>
</dbReference>
<dbReference type="InterPro" id="IPR048913">
    <property type="entry name" value="BetaGal_gal-bd"/>
</dbReference>
<feature type="domain" description="Beta-galactosidase 1-like first all-beta" evidence="7">
    <location>
        <begin position="377"/>
        <end position="487"/>
    </location>
</feature>
<evidence type="ECO:0000256" key="5">
    <source>
        <dbReference type="RuleBase" id="RU003679"/>
    </source>
</evidence>
<name>A0ABW1UN45_9LACO</name>
<accession>A0ABW1UN45</accession>
<dbReference type="Pfam" id="PF01301">
    <property type="entry name" value="Glyco_hydro_35"/>
    <property type="match status" value="1"/>
</dbReference>
<gene>
    <name evidence="9" type="ORF">ACFQHW_02785</name>
</gene>
<keyword evidence="2 4" id="KW-0378">Hydrolase</keyword>
<dbReference type="InterPro" id="IPR048912">
    <property type="entry name" value="BetaGal1-like_ABD1"/>
</dbReference>
<feature type="domain" description="Glycoside hydrolase 35 catalytic" evidence="6">
    <location>
        <begin position="9"/>
        <end position="328"/>
    </location>
</feature>
<dbReference type="InterPro" id="IPR031330">
    <property type="entry name" value="Gly_Hdrlase_35_cat"/>
</dbReference>
<proteinExistence type="inferred from homology"/>
<dbReference type="EC" id="3.2.1.23" evidence="4"/>
<feature type="domain" description="Beta-galactosidase galactose-binding" evidence="8">
    <location>
        <begin position="512"/>
        <end position="568"/>
    </location>
</feature>
<protein>
    <recommendedName>
        <fullName evidence="4">Beta-galactosidase</fullName>
        <ecNumber evidence="4">3.2.1.23</ecNumber>
    </recommendedName>
</protein>
<dbReference type="PRINTS" id="PR00742">
    <property type="entry name" value="GLHYDRLASE35"/>
</dbReference>
<comment type="caution">
    <text evidence="9">The sequence shown here is derived from an EMBL/GenBank/DDBJ whole genome shotgun (WGS) entry which is preliminary data.</text>
</comment>
<evidence type="ECO:0000259" key="7">
    <source>
        <dbReference type="Pfam" id="PF21317"/>
    </source>
</evidence>
<dbReference type="Gene3D" id="2.60.120.260">
    <property type="entry name" value="Galactose-binding domain-like"/>
    <property type="match status" value="2"/>
</dbReference>
<evidence type="ECO:0000259" key="8">
    <source>
        <dbReference type="Pfam" id="PF21467"/>
    </source>
</evidence>
<evidence type="ECO:0000313" key="9">
    <source>
        <dbReference type="EMBL" id="MFC6314490.1"/>
    </source>
</evidence>
<dbReference type="Proteomes" id="UP001596310">
    <property type="component" value="Unassembled WGS sequence"/>
</dbReference>
<organism evidence="9 10">
    <name type="scientific">Lapidilactobacillus achengensis</name>
    <dbReference type="NCBI Taxonomy" id="2486000"/>
    <lineage>
        <taxon>Bacteria</taxon>
        <taxon>Bacillati</taxon>
        <taxon>Bacillota</taxon>
        <taxon>Bacilli</taxon>
        <taxon>Lactobacillales</taxon>
        <taxon>Lactobacillaceae</taxon>
        <taxon>Lapidilactobacillus</taxon>
    </lineage>
</organism>
<evidence type="ECO:0000256" key="1">
    <source>
        <dbReference type="ARBA" id="ARBA00009809"/>
    </source>
</evidence>
<dbReference type="Pfam" id="PF21317">
    <property type="entry name" value="BetaGal_ABD_1"/>
    <property type="match status" value="1"/>
</dbReference>
<dbReference type="SUPFAM" id="SSF49785">
    <property type="entry name" value="Galactose-binding domain-like"/>
    <property type="match status" value="1"/>
</dbReference>
<evidence type="ECO:0000313" key="10">
    <source>
        <dbReference type="Proteomes" id="UP001596310"/>
    </source>
</evidence>
<dbReference type="Gene3D" id="3.20.20.80">
    <property type="entry name" value="Glycosidases"/>
    <property type="match status" value="1"/>
</dbReference>
<comment type="similarity">
    <text evidence="1 5">Belongs to the glycosyl hydrolase 35 family.</text>
</comment>
<sequence>MSNFEIKDQFYLNGRPFKILSGAVHYFRIHPSQWQDTLFNLKALGFNTVETYLPWNLHEPQEGCFDFAGIKDVTKFIEIADQLKLKVILRPSPYICAEWDWGGLPAWLLNQPGLKVRTTDPRFLAAVAAYYHELFKRLTPYQVTQGGPVIMMQVENEYGSYGNDHSYPRAIAEMMRAEGVEVPLFTADGTWPEALDSGALIDDDILTVGNFGSAAQENLAVLADFQRQHQQKWPLMCMEYWDGWFNRWGEPIIRRDAPEFAQDIKELLEVGSLNLYMMRGGTNFGFFNGCSTRANDLPQITSYDYDAPITEWGAPTAKYNALKAVIHECYPELPQEQPRQRHYKQYPTIIADGALDLTTALHSGHFTFKNSQETQPMEALGGGYGYAYYETSVKNYGHPEKIKLVQAADRAHILIDNQTLTCQYHETLGDTVEYSGTGAEIQIGILVENLGRVNYGPKLNAPSQHKGIAGGVMINNHFHSGWRQVALDFSAEMVANLDFSAELPNRNSPNQPRFYHFHFAIEDFSDTFIDCRAWGKGCVIINGFNLGRYWSVGPTNYLYVPAGLLKPDNEIIVFETEGKRVDQIDFSAKPIY</sequence>
<keyword evidence="3 4" id="KW-0326">Glycosidase</keyword>